<accession>A0A2C9D3G0</accession>
<dbReference type="AlphaFoldDB" id="A0A2C9D3G0"/>
<dbReference type="InterPro" id="IPR000863">
    <property type="entry name" value="Sulfotransferase_dom"/>
</dbReference>
<dbReference type="EMBL" id="LT960614">
    <property type="protein sequence ID" value="SON54763.1"/>
    <property type="molecule type" value="Genomic_DNA"/>
</dbReference>
<dbReference type="Gene3D" id="3.40.50.300">
    <property type="entry name" value="P-loop containing nucleotide triphosphate hydrolases"/>
    <property type="match status" value="1"/>
</dbReference>
<protein>
    <submittedName>
        <fullName evidence="4">Sulfotransferase domain protein</fullName>
    </submittedName>
</protein>
<keyword evidence="1 4" id="KW-0808">Transferase</keyword>
<evidence type="ECO:0000313" key="4">
    <source>
        <dbReference type="EMBL" id="SON54763.1"/>
    </source>
</evidence>
<dbReference type="Proteomes" id="UP000223606">
    <property type="component" value="Chromosome 1"/>
</dbReference>
<dbReference type="PANTHER" id="PTHR10605">
    <property type="entry name" value="HEPARAN SULFATE SULFOTRANSFERASE"/>
    <property type="match status" value="1"/>
</dbReference>
<gene>
    <name evidence="4" type="ORF">HDIA_1222</name>
</gene>
<evidence type="ECO:0000256" key="2">
    <source>
        <dbReference type="ARBA" id="ARBA00023180"/>
    </source>
</evidence>
<feature type="domain" description="Sulfotransferase" evidence="3">
    <location>
        <begin position="20"/>
        <end position="212"/>
    </location>
</feature>
<name>A0A2C9D3G0_9HYPH</name>
<dbReference type="KEGG" id="hdi:HDIA_1222"/>
<proteinExistence type="predicted"/>
<dbReference type="InterPro" id="IPR037359">
    <property type="entry name" value="NST/OST"/>
</dbReference>
<dbReference type="InterPro" id="IPR027417">
    <property type="entry name" value="P-loop_NTPase"/>
</dbReference>
<evidence type="ECO:0000256" key="1">
    <source>
        <dbReference type="ARBA" id="ARBA00022679"/>
    </source>
</evidence>
<dbReference type="SUPFAM" id="SSF52540">
    <property type="entry name" value="P-loop containing nucleoside triphosphate hydrolases"/>
    <property type="match status" value="1"/>
</dbReference>
<dbReference type="GO" id="GO:0008146">
    <property type="term" value="F:sulfotransferase activity"/>
    <property type="evidence" value="ECO:0007669"/>
    <property type="project" value="InterPro"/>
</dbReference>
<evidence type="ECO:0000259" key="3">
    <source>
        <dbReference type="Pfam" id="PF00685"/>
    </source>
</evidence>
<sequence length="308" mass="35270">MAAAESFLQATVFMQQNELDFLIIGAQEGGTTALHEILATHPQIQMAIGKERTFFDRDDGDWDQFADEVFEKDRPAGVLIGKATPQYISAPGVAPRIRAMFPDVRLIAILRNPVARTFSHYRMCVRRGMLDDNFDAHVDRWLNREELIRARELPHEDANEADCCVVWSEYSRMLDRYLAVFPKESLLVVLTEDLEGHPDETISKIMTHLGLDPAWRSEIAHQKFHVGGDKKKVSLPPVLKALPGVKTSLRWFFSRLPPKLAYMYQMWNIVPSKSDGAEQYPEAFRKLQAHFSSEGRDLQERFGITPNW</sequence>
<dbReference type="Pfam" id="PF00685">
    <property type="entry name" value="Sulfotransfer_1"/>
    <property type="match status" value="1"/>
</dbReference>
<organism evidence="4 5">
    <name type="scientific">Hartmannibacter diazotrophicus</name>
    <dbReference type="NCBI Taxonomy" id="1482074"/>
    <lineage>
        <taxon>Bacteria</taxon>
        <taxon>Pseudomonadati</taxon>
        <taxon>Pseudomonadota</taxon>
        <taxon>Alphaproteobacteria</taxon>
        <taxon>Hyphomicrobiales</taxon>
        <taxon>Pleomorphomonadaceae</taxon>
        <taxon>Hartmannibacter</taxon>
    </lineage>
</organism>
<keyword evidence="2" id="KW-0325">Glycoprotein</keyword>
<evidence type="ECO:0000313" key="5">
    <source>
        <dbReference type="Proteomes" id="UP000223606"/>
    </source>
</evidence>
<reference evidence="5" key="1">
    <citation type="submission" date="2017-09" db="EMBL/GenBank/DDBJ databases">
        <title>Genome sequence of Nannocystis excedens DSM 71.</title>
        <authorList>
            <person name="Blom J."/>
        </authorList>
    </citation>
    <scope>NUCLEOTIDE SEQUENCE [LARGE SCALE GENOMIC DNA]</scope>
    <source>
        <strain evidence="5">type strain: E19</strain>
    </source>
</reference>
<dbReference type="PANTHER" id="PTHR10605:SF56">
    <property type="entry name" value="BIFUNCTIONAL HEPARAN SULFATE N-DEACETYLASE_N-SULFOTRANSFERASE"/>
    <property type="match status" value="1"/>
</dbReference>
<keyword evidence="5" id="KW-1185">Reference proteome</keyword>